<dbReference type="OrthoDB" id="988434at2759"/>
<accession>A0A834TYW6</accession>
<feature type="compositionally biased region" description="Basic and acidic residues" evidence="1">
    <location>
        <begin position="229"/>
        <end position="246"/>
    </location>
</feature>
<gene>
    <name evidence="2" type="ORF">G2W53_019834</name>
</gene>
<feature type="compositionally biased region" description="Polar residues" evidence="1">
    <location>
        <begin position="1"/>
        <end position="15"/>
    </location>
</feature>
<name>A0A834TYW6_9FABA</name>
<proteinExistence type="predicted"/>
<comment type="caution">
    <text evidence="2">The sequence shown here is derived from an EMBL/GenBank/DDBJ whole genome shotgun (WGS) entry which is preliminary data.</text>
</comment>
<protein>
    <submittedName>
        <fullName evidence="2">Retrovirus-related Pol polyprotein from transposon TNT 1-94</fullName>
    </submittedName>
</protein>
<dbReference type="EMBL" id="JAAIUW010000006">
    <property type="protein sequence ID" value="KAF7828670.1"/>
    <property type="molecule type" value="Genomic_DNA"/>
</dbReference>
<dbReference type="PANTHER" id="PTHR47592">
    <property type="entry name" value="PBF68 PROTEIN"/>
    <property type="match status" value="1"/>
</dbReference>
<dbReference type="AlphaFoldDB" id="A0A834TYW6"/>
<evidence type="ECO:0000256" key="1">
    <source>
        <dbReference type="SAM" id="MobiDB-lite"/>
    </source>
</evidence>
<feature type="region of interest" description="Disordered" evidence="1">
    <location>
        <begin position="1"/>
        <end position="22"/>
    </location>
</feature>
<keyword evidence="3" id="KW-1185">Reference proteome</keyword>
<dbReference type="Pfam" id="PF14223">
    <property type="entry name" value="Retrotran_gag_2"/>
    <property type="match status" value="1"/>
</dbReference>
<reference evidence="2" key="1">
    <citation type="submission" date="2020-09" db="EMBL/GenBank/DDBJ databases">
        <title>Genome-Enabled Discovery of Anthraquinone Biosynthesis in Senna tora.</title>
        <authorList>
            <person name="Kang S.-H."/>
            <person name="Pandey R.P."/>
            <person name="Lee C.-M."/>
            <person name="Sim J.-S."/>
            <person name="Jeong J.-T."/>
            <person name="Choi B.-S."/>
            <person name="Jung M."/>
            <person name="Ginzburg D."/>
            <person name="Zhao K."/>
            <person name="Won S.Y."/>
            <person name="Oh T.-J."/>
            <person name="Yu Y."/>
            <person name="Kim N.-H."/>
            <person name="Lee O.R."/>
            <person name="Lee T.-H."/>
            <person name="Bashyal P."/>
            <person name="Kim T.-S."/>
            <person name="Lee W.-H."/>
            <person name="Kawkins C."/>
            <person name="Kim C.-K."/>
            <person name="Kim J.S."/>
            <person name="Ahn B.O."/>
            <person name="Rhee S.Y."/>
            <person name="Sohng J.K."/>
        </authorList>
    </citation>
    <scope>NUCLEOTIDE SEQUENCE</scope>
    <source>
        <tissue evidence="2">Leaf</tissue>
    </source>
</reference>
<dbReference type="PANTHER" id="PTHR47592:SF27">
    <property type="entry name" value="OS08G0421700 PROTEIN"/>
    <property type="match status" value="1"/>
</dbReference>
<feature type="region of interest" description="Disordered" evidence="1">
    <location>
        <begin position="229"/>
        <end position="249"/>
    </location>
</feature>
<feature type="compositionally biased region" description="Basic and acidic residues" evidence="1">
    <location>
        <begin position="367"/>
        <end position="384"/>
    </location>
</feature>
<evidence type="ECO:0000313" key="2">
    <source>
        <dbReference type="EMBL" id="KAF7828670.1"/>
    </source>
</evidence>
<dbReference type="Proteomes" id="UP000634136">
    <property type="component" value="Unassembled WGS sequence"/>
</dbReference>
<feature type="region of interest" description="Disordered" evidence="1">
    <location>
        <begin position="367"/>
        <end position="386"/>
    </location>
</feature>
<sequence length="427" mass="48722">MASGDAINSSSSNVPATVPLHRPLPDTSKIEAFDGKNFRRWQERVYSMLDMHGVVDVLEKSKPADDATQTQKDFWQHANKVCRHTLLSTLSNDLFDIYSVYKEANKIWESLILKYTAEDAGKQKFVVGNFYKWEMVDDKDIKQQINEYHRLLEELRAEKITLPDEFVAGILIEKLPESWSAYKQQLKHKQKQLSLSDLITHIIIEDTNRKAIQIAKGKEMTAKANLVESHKRYDSSKNKRKADYKPNKTNPKKKGNCFVYQFQCFFKENGKFSRIGVEKTNLSSFFTLPILSCSGLHPSCVLPSLNLLSLSRSASVSALIFSLSFTLSTVVEGLKLPPPRSLSELGLRSRSIPTVLCRRQCLPRQVRPPEMRHHEDRLPRDKSTQENAISALSKLAKHNDGKEVIMESGGLTPILMIEEELEKMKRD</sequence>
<evidence type="ECO:0000313" key="3">
    <source>
        <dbReference type="Proteomes" id="UP000634136"/>
    </source>
</evidence>
<organism evidence="2 3">
    <name type="scientific">Senna tora</name>
    <dbReference type="NCBI Taxonomy" id="362788"/>
    <lineage>
        <taxon>Eukaryota</taxon>
        <taxon>Viridiplantae</taxon>
        <taxon>Streptophyta</taxon>
        <taxon>Embryophyta</taxon>
        <taxon>Tracheophyta</taxon>
        <taxon>Spermatophyta</taxon>
        <taxon>Magnoliopsida</taxon>
        <taxon>eudicotyledons</taxon>
        <taxon>Gunneridae</taxon>
        <taxon>Pentapetalae</taxon>
        <taxon>rosids</taxon>
        <taxon>fabids</taxon>
        <taxon>Fabales</taxon>
        <taxon>Fabaceae</taxon>
        <taxon>Caesalpinioideae</taxon>
        <taxon>Cassia clade</taxon>
        <taxon>Senna</taxon>
    </lineage>
</organism>